<dbReference type="KEGG" id="cel:CELE_C46H11.10"/>
<dbReference type="HOGENOM" id="CLU_807069_0_0_1"/>
<dbReference type="RefSeq" id="NP_001021045.1">
    <property type="nucleotide sequence ID" value="NM_001025874.3"/>
</dbReference>
<dbReference type="PaxDb" id="6239-C46H11.10a"/>
<gene>
    <name evidence="1 3" type="ORF">C46H11.10</name>
    <name evidence="1" type="ORF">CELE_C46H11.10</name>
</gene>
<name>H2KZ44_CAEEL</name>
<reference evidence="1 2" key="1">
    <citation type="journal article" date="1998" name="Science">
        <title>Genome sequence of the nematode C. elegans: a platform for investigating biology.</title>
        <authorList>
            <consortium name="The C. elegans sequencing consortium"/>
            <person name="Sulson J.E."/>
            <person name="Waterston R."/>
        </authorList>
    </citation>
    <scope>NUCLEOTIDE SEQUENCE [LARGE SCALE GENOMIC DNA]</scope>
    <source>
        <strain evidence="1 2">Bristol N2</strain>
    </source>
</reference>
<dbReference type="Bgee" id="WBGene00016734">
    <property type="expression patterns" value="Expressed in pharyngeal muscle cell (C elegans) and 3 other cell types or tissues"/>
</dbReference>
<dbReference type="InParanoid" id="H2KZ44"/>
<dbReference type="Proteomes" id="UP000001940">
    <property type="component" value="Chromosome I"/>
</dbReference>
<accession>H2KZ44</accession>
<dbReference type="CTD" id="172132"/>
<dbReference type="AGR" id="WB:WBGene00016734"/>
<organism evidence="1 2">
    <name type="scientific">Caenorhabditis elegans</name>
    <dbReference type="NCBI Taxonomy" id="6239"/>
    <lineage>
        <taxon>Eukaryota</taxon>
        <taxon>Metazoa</taxon>
        <taxon>Ecdysozoa</taxon>
        <taxon>Nematoda</taxon>
        <taxon>Chromadorea</taxon>
        <taxon>Rhabditida</taxon>
        <taxon>Rhabditina</taxon>
        <taxon>Rhabditomorpha</taxon>
        <taxon>Rhabditoidea</taxon>
        <taxon>Rhabditidae</taxon>
        <taxon>Peloderinae</taxon>
        <taxon>Caenorhabditis</taxon>
    </lineage>
</organism>
<evidence type="ECO:0000313" key="2">
    <source>
        <dbReference type="Proteomes" id="UP000001940"/>
    </source>
</evidence>
<dbReference type="WormBase" id="C46H11.10a">
    <property type="protein sequence ID" value="CE34272"/>
    <property type="gene ID" value="WBGene00016734"/>
</dbReference>
<dbReference type="EMBL" id="BX284601">
    <property type="protein sequence ID" value="CCD66225.1"/>
    <property type="molecule type" value="Genomic_DNA"/>
</dbReference>
<evidence type="ECO:0000313" key="3">
    <source>
        <dbReference type="WormBase" id="C46H11.10a"/>
    </source>
</evidence>
<protein>
    <submittedName>
        <fullName evidence="1">F-box domain-containing protein</fullName>
    </submittedName>
</protein>
<dbReference type="AlphaFoldDB" id="H2KZ44"/>
<dbReference type="FunCoup" id="H2KZ44">
    <property type="interactions" value="1242"/>
</dbReference>
<keyword evidence="2" id="KW-1185">Reference proteome</keyword>
<dbReference type="OMA" id="MVVEWTL"/>
<dbReference type="eggNOG" id="ENOG502TFTW">
    <property type="taxonomic scope" value="Eukaryota"/>
</dbReference>
<dbReference type="GeneID" id="172132"/>
<sequence>MTTDSLSQIDTDQDEYGEEIEMASNSLGNLPDVVLQHLAPFLQWSTCRALSEVNLRFRSHFKQHLKEGQALSIKGQVSVGVGDRVNDCQNVSFLSEFYTIRVEMDDNMVVDWTLKLQSGVRTVVHRHYDGNTQTTTTKSVHLSSRDYLEKVLKWILARYQFKKIHLGVQGLAPLFSSYKGEIENVGISDEIEYLKLAEKFRPKHLTLFKPAQNTYNKGFFDLKKFPQLEELRMYGVPLDLDQLIESNISEVAADTIDKDIKLKHVRKIINNWKNGIINYKSIMISPSCSQFGIYCPHNQWSELTDHLVEANALYDNVVNIKEKIGSARYSPRSFEFEVWEADRY</sequence>
<dbReference type="OrthoDB" id="5806518at2759"/>
<evidence type="ECO:0000313" key="1">
    <source>
        <dbReference type="EMBL" id="CCD66225.1"/>
    </source>
</evidence>
<proteinExistence type="predicted"/>
<dbReference type="ExpressionAtlas" id="H2KZ44">
    <property type="expression patterns" value="baseline and differential"/>
</dbReference>